<evidence type="ECO:0000313" key="5">
    <source>
        <dbReference type="EMBL" id="CAJ1369620.1"/>
    </source>
</evidence>
<dbReference type="PANTHER" id="PTHR30268:SF0">
    <property type="entry name" value="L-RHAMNOSE ISOMERASE"/>
    <property type="match status" value="1"/>
</dbReference>
<proteinExistence type="predicted"/>
<dbReference type="InterPro" id="IPR002347">
    <property type="entry name" value="SDR_fam"/>
</dbReference>
<dbReference type="NCBIfam" id="TIGR02629">
    <property type="entry name" value="L_rham_iso_rhiz"/>
    <property type="match status" value="1"/>
</dbReference>
<dbReference type="PRINTS" id="PR00081">
    <property type="entry name" value="GDHRDH"/>
</dbReference>
<dbReference type="FunFam" id="3.40.50.720:FF:000084">
    <property type="entry name" value="Short-chain dehydrogenase reductase"/>
    <property type="match status" value="1"/>
</dbReference>
<dbReference type="SUPFAM" id="SSF53639">
    <property type="entry name" value="AraD/HMP-PK domain-like"/>
    <property type="match status" value="1"/>
</dbReference>
<accession>A0AA36HI49</accession>
<evidence type="ECO:0000256" key="2">
    <source>
        <dbReference type="ARBA" id="ARBA00023211"/>
    </source>
</evidence>
<protein>
    <recommendedName>
        <fullName evidence="4">Class II aldolase/adducin N-terminal domain-containing protein</fullName>
    </recommendedName>
</protein>
<evidence type="ECO:0000256" key="3">
    <source>
        <dbReference type="ARBA" id="ARBA00023235"/>
    </source>
</evidence>
<keyword evidence="6" id="KW-1185">Reference proteome</keyword>
<dbReference type="SUPFAM" id="SSF51658">
    <property type="entry name" value="Xylose isomerase-like"/>
    <property type="match status" value="1"/>
</dbReference>
<dbReference type="SMART" id="SM01007">
    <property type="entry name" value="Aldolase_II"/>
    <property type="match status" value="1"/>
</dbReference>
<feature type="domain" description="Class II aldolase/adducin N-terminal" evidence="4">
    <location>
        <begin position="6"/>
        <end position="208"/>
    </location>
</feature>
<name>A0AA36HI49_9DINO</name>
<dbReference type="Proteomes" id="UP001178507">
    <property type="component" value="Unassembled WGS sequence"/>
</dbReference>
<keyword evidence="1" id="KW-0479">Metal-binding</keyword>
<dbReference type="Gene3D" id="3.40.50.720">
    <property type="entry name" value="NAD(P)-binding Rossmann-like Domain"/>
    <property type="match status" value="1"/>
</dbReference>
<dbReference type="InterPro" id="IPR036291">
    <property type="entry name" value="NAD(P)-bd_dom_sf"/>
</dbReference>
<dbReference type="PANTHER" id="PTHR30268">
    <property type="entry name" value="L-RHAMNOSE ISOMERASE"/>
    <property type="match status" value="1"/>
</dbReference>
<dbReference type="Pfam" id="PF00596">
    <property type="entry name" value="Aldolase_II"/>
    <property type="match status" value="1"/>
</dbReference>
<dbReference type="NCBIfam" id="TIGR02632">
    <property type="entry name" value="RhaD_aldol-ADH"/>
    <property type="match status" value="1"/>
</dbReference>
<keyword evidence="2" id="KW-0464">Manganese</keyword>
<evidence type="ECO:0000256" key="1">
    <source>
        <dbReference type="ARBA" id="ARBA00022723"/>
    </source>
</evidence>
<dbReference type="Pfam" id="PF00106">
    <property type="entry name" value="adh_short"/>
    <property type="match status" value="1"/>
</dbReference>
<comment type="caution">
    <text evidence="5">The sequence shown here is derived from an EMBL/GenBank/DDBJ whole genome shotgun (WGS) entry which is preliminary data.</text>
</comment>
<evidence type="ECO:0000259" key="4">
    <source>
        <dbReference type="SMART" id="SM01007"/>
    </source>
</evidence>
<dbReference type="InterPro" id="IPR001303">
    <property type="entry name" value="Aldolase_II/adducin_N"/>
</dbReference>
<dbReference type="Gene3D" id="3.20.20.150">
    <property type="entry name" value="Divalent-metal-dependent TIM barrel enzymes"/>
    <property type="match status" value="1"/>
</dbReference>
<dbReference type="InterPro" id="IPR036237">
    <property type="entry name" value="Xyl_isomerase-like_sf"/>
</dbReference>
<dbReference type="Gene3D" id="3.40.225.10">
    <property type="entry name" value="Class II aldolase/adducin N-terminal domain"/>
    <property type="match status" value="1"/>
</dbReference>
<gene>
    <name evidence="5" type="ORF">EVOR1521_LOCUS265</name>
</gene>
<dbReference type="InterPro" id="IPR013451">
    <property type="entry name" value="L_rhamnose_iso"/>
</dbReference>
<sequence>MNDPELLLYRSNLLGSDKRITNYGGGNTSAKAMETDPLTGQAAEVLWVKGSGGDVGTIKMDGFATLYMEKLHALKGLYRGVDFEDEMVGYLPHCTFNLNSRAASIDTPLHAYVPKKHVDHMHPDAIIAIAAASDSKAITQEIFGDDIGWLPWKRPGYELGLWLEKFCIENPDARGVVLESHGLFTWADDARDCYETTLEIINSAIAWFENKTDGVDAFGGLKHRALAPADRRAVAARLMPAIRGMISGKQHMVGHFDDSDAVLEFICSSDMETLAALGTSCPDHFLRTKIRPLVVAFDPAKPDVDRTLTGLEDAIDAYRKDYSAYYERCRHDDSPALRDPNAVVYLVPGVGMITFAKNKATARISGEFYTNAINVMRGASSVSTYCGLQEQEAFDIEYWLLEEAKLQRMPQPKSLAGKIALVTGGAGGIGSATAERFLREGACVVLADIDEEALTRTADTLIARHSRDVVRTVVMDVTKEDAVAQAFVAAAMEFGGIDLLVSNAGIASSAPIEETTLDLWNLNMSILSTGYFLVSRTAFQMMKTQNLGGSIVFIGSKNGLAASPGASAYCTAKASEIHLARCLALEGAPDGIRVNVVNPDAVLRGSKIWSGDWLKERAQAYGKDTSELEDHYRQRSLLKRSVLPEDIAEENDARAAELKRDYEALGEQLDRRGIAIEEIKDKVAAYGVAIPSWGVGTGGTRFARFPGKGEPRHIFDKLEDCAVIHQLTRATPRVSLHIPWDKADPASLKDKAASLGLGFDAMNSNTFQDQDNQSHSYKFGSLTHTDAATRRQAIDHNLECIEIGKAIGSKALTIWIGDGANFPGQTHFIRQFERYLESTKTIYSALPDDWKLFTEHKIFEPAFYSTVVQDWGTNYLIAQELGDKAYCLVDLGHHAPNVNIEMIVARLIQFGKLGGFHFNDSKYGDDDLDTGSIDPYRLFLVFNELVDAETRNVSGFDPAHMLDQSHNVTDPIESLMISAMEVQRAYAQAFLVDRQALEEHQESNDALMATTTLKRAFRTDVEPILAMARAEKNGAIDPVATYRTSGYRAAIAETRPEVSGAGGGIV</sequence>
<dbReference type="InterPro" id="IPR013454">
    <property type="entry name" value="Bifunc_RhaD/ADH"/>
</dbReference>
<reference evidence="5" key="1">
    <citation type="submission" date="2023-08" db="EMBL/GenBank/DDBJ databases">
        <authorList>
            <person name="Chen Y."/>
            <person name="Shah S."/>
            <person name="Dougan E. K."/>
            <person name="Thang M."/>
            <person name="Chan C."/>
        </authorList>
    </citation>
    <scope>NUCLEOTIDE SEQUENCE</scope>
</reference>
<dbReference type="GO" id="GO:0016853">
    <property type="term" value="F:isomerase activity"/>
    <property type="evidence" value="ECO:0007669"/>
    <property type="project" value="UniProtKB-KW"/>
</dbReference>
<dbReference type="EMBL" id="CAUJNA010000001">
    <property type="protein sequence ID" value="CAJ1369620.1"/>
    <property type="molecule type" value="Genomic_DNA"/>
</dbReference>
<dbReference type="GO" id="GO:0046872">
    <property type="term" value="F:metal ion binding"/>
    <property type="evidence" value="ECO:0007669"/>
    <property type="project" value="UniProtKB-KW"/>
</dbReference>
<organism evidence="5 6">
    <name type="scientific">Effrenium voratum</name>
    <dbReference type="NCBI Taxonomy" id="2562239"/>
    <lineage>
        <taxon>Eukaryota</taxon>
        <taxon>Sar</taxon>
        <taxon>Alveolata</taxon>
        <taxon>Dinophyceae</taxon>
        <taxon>Suessiales</taxon>
        <taxon>Symbiodiniaceae</taxon>
        <taxon>Effrenium</taxon>
    </lineage>
</organism>
<dbReference type="NCBIfam" id="NF006189">
    <property type="entry name" value="PRK08324.1-3"/>
    <property type="match status" value="1"/>
</dbReference>
<dbReference type="SUPFAM" id="SSF51735">
    <property type="entry name" value="NAD(P)-binding Rossmann-fold domains"/>
    <property type="match status" value="1"/>
</dbReference>
<dbReference type="AlphaFoldDB" id="A0AA36HI49"/>
<dbReference type="InterPro" id="IPR036409">
    <property type="entry name" value="Aldolase_II/adducin_N_sf"/>
</dbReference>
<keyword evidence="3" id="KW-0413">Isomerase</keyword>
<evidence type="ECO:0000313" key="6">
    <source>
        <dbReference type="Proteomes" id="UP001178507"/>
    </source>
</evidence>
<dbReference type="InterPro" id="IPR050337">
    <property type="entry name" value="L-rhamnose_isomerase"/>
</dbReference>